<proteinExistence type="predicted"/>
<feature type="transmembrane region" description="Helical" evidence="1">
    <location>
        <begin position="107"/>
        <end position="125"/>
    </location>
</feature>
<evidence type="ECO:0000256" key="1">
    <source>
        <dbReference type="SAM" id="Phobius"/>
    </source>
</evidence>
<reference evidence="2" key="1">
    <citation type="submission" date="2020-10" db="EMBL/GenBank/DDBJ databases">
        <title>Taxonomic study of unclassified bacteria belonging to the class Ktedonobacteria.</title>
        <authorList>
            <person name="Yabe S."/>
            <person name="Wang C.M."/>
            <person name="Zheng Y."/>
            <person name="Sakai Y."/>
            <person name="Cavaletti L."/>
            <person name="Monciardini P."/>
            <person name="Donadio S."/>
        </authorList>
    </citation>
    <scope>NUCLEOTIDE SEQUENCE</scope>
    <source>
        <strain evidence="2">ID150040</strain>
    </source>
</reference>
<evidence type="ECO:0000313" key="2">
    <source>
        <dbReference type="EMBL" id="GHO92067.1"/>
    </source>
</evidence>
<organism evidence="2 3">
    <name type="scientific">Reticulibacter mediterranei</name>
    <dbReference type="NCBI Taxonomy" id="2778369"/>
    <lineage>
        <taxon>Bacteria</taxon>
        <taxon>Bacillati</taxon>
        <taxon>Chloroflexota</taxon>
        <taxon>Ktedonobacteria</taxon>
        <taxon>Ktedonobacterales</taxon>
        <taxon>Reticulibacteraceae</taxon>
        <taxon>Reticulibacter</taxon>
    </lineage>
</organism>
<keyword evidence="1" id="KW-0472">Membrane</keyword>
<gene>
    <name evidence="2" type="ORF">KSF_021150</name>
</gene>
<dbReference type="EMBL" id="BNJK01000001">
    <property type="protein sequence ID" value="GHO92067.1"/>
    <property type="molecule type" value="Genomic_DNA"/>
</dbReference>
<feature type="transmembrane region" description="Helical" evidence="1">
    <location>
        <begin position="75"/>
        <end position="95"/>
    </location>
</feature>
<keyword evidence="3" id="KW-1185">Reference proteome</keyword>
<comment type="caution">
    <text evidence="2">The sequence shown here is derived from an EMBL/GenBank/DDBJ whole genome shotgun (WGS) entry which is preliminary data.</text>
</comment>
<keyword evidence="1" id="KW-0812">Transmembrane</keyword>
<evidence type="ECO:0000313" key="3">
    <source>
        <dbReference type="Proteomes" id="UP000597444"/>
    </source>
</evidence>
<dbReference type="AlphaFoldDB" id="A0A8J3III2"/>
<keyword evidence="1" id="KW-1133">Transmembrane helix</keyword>
<accession>A0A8J3III2</accession>
<dbReference type="Proteomes" id="UP000597444">
    <property type="component" value="Unassembled WGS sequence"/>
</dbReference>
<dbReference type="RefSeq" id="WP_220202926.1">
    <property type="nucleotide sequence ID" value="NZ_BNJK01000001.1"/>
</dbReference>
<protein>
    <submittedName>
        <fullName evidence="2">Uncharacterized protein</fullName>
    </submittedName>
</protein>
<name>A0A8J3III2_9CHLR</name>
<sequence>MQQQQHADYDLLAVFAEEAKADAAVTKLRKEGFNEEEVYQLASGAAGKGEFRDHRSNNSRSEYFLQTKRSGPNPLLVVALAIIFGLVVGGLSYLASFALPNLSEPTTLIIGVILGLIIGAIIGIVPMTRVRGNIGQDPAKGSAAPPKERGNGAKTVVALRFPDTDNPARKSRARAILLNNGGRIDRSVGRRE</sequence>